<reference evidence="1" key="2">
    <citation type="journal article" date="2015" name="Data Brief">
        <title>Shoot transcriptome of the giant reed, Arundo donax.</title>
        <authorList>
            <person name="Barrero R.A."/>
            <person name="Guerrero F.D."/>
            <person name="Moolhuijzen P."/>
            <person name="Goolsby J.A."/>
            <person name="Tidwell J."/>
            <person name="Bellgard S.E."/>
            <person name="Bellgard M.I."/>
        </authorList>
    </citation>
    <scope>NUCLEOTIDE SEQUENCE</scope>
    <source>
        <tissue evidence="1">Shoot tissue taken approximately 20 cm above the soil surface</tissue>
    </source>
</reference>
<dbReference type="AlphaFoldDB" id="A0A0A9FHR8"/>
<sequence length="49" mass="5410">MEFLILSSNAEHLTFHASCLSGWYNAPCSSAMFSAIINLSTLFLQINTN</sequence>
<proteinExistence type="predicted"/>
<accession>A0A0A9FHR8</accession>
<evidence type="ECO:0000313" key="1">
    <source>
        <dbReference type="EMBL" id="JAE07823.1"/>
    </source>
</evidence>
<organism evidence="1">
    <name type="scientific">Arundo donax</name>
    <name type="common">Giant reed</name>
    <name type="synonym">Donax arundinaceus</name>
    <dbReference type="NCBI Taxonomy" id="35708"/>
    <lineage>
        <taxon>Eukaryota</taxon>
        <taxon>Viridiplantae</taxon>
        <taxon>Streptophyta</taxon>
        <taxon>Embryophyta</taxon>
        <taxon>Tracheophyta</taxon>
        <taxon>Spermatophyta</taxon>
        <taxon>Magnoliopsida</taxon>
        <taxon>Liliopsida</taxon>
        <taxon>Poales</taxon>
        <taxon>Poaceae</taxon>
        <taxon>PACMAD clade</taxon>
        <taxon>Arundinoideae</taxon>
        <taxon>Arundineae</taxon>
        <taxon>Arundo</taxon>
    </lineage>
</organism>
<dbReference type="EMBL" id="GBRH01190073">
    <property type="protein sequence ID" value="JAE07823.1"/>
    <property type="molecule type" value="Transcribed_RNA"/>
</dbReference>
<reference evidence="1" key="1">
    <citation type="submission" date="2014-09" db="EMBL/GenBank/DDBJ databases">
        <authorList>
            <person name="Magalhaes I.L.F."/>
            <person name="Oliveira U."/>
            <person name="Santos F.R."/>
            <person name="Vidigal T.H.D.A."/>
            <person name="Brescovit A.D."/>
            <person name="Santos A.J."/>
        </authorList>
    </citation>
    <scope>NUCLEOTIDE SEQUENCE</scope>
    <source>
        <tissue evidence="1">Shoot tissue taken approximately 20 cm above the soil surface</tissue>
    </source>
</reference>
<name>A0A0A9FHR8_ARUDO</name>
<protein>
    <submittedName>
        <fullName evidence="1">Uncharacterized protein</fullName>
    </submittedName>
</protein>